<dbReference type="Pfam" id="PF07700">
    <property type="entry name" value="HNOB"/>
    <property type="match status" value="1"/>
</dbReference>
<dbReference type="RefSeq" id="WP_142811438.1">
    <property type="nucleotide sequence ID" value="NZ_CP036282.1"/>
</dbReference>
<proteinExistence type="predicted"/>
<dbReference type="PANTHER" id="PTHR45655">
    <property type="entry name" value="GUANYLATE CYCLASE SOLUBLE SUBUNIT BETA-2"/>
    <property type="match status" value="1"/>
</dbReference>
<feature type="domain" description="Heme NO-binding" evidence="1">
    <location>
        <begin position="2"/>
        <end position="162"/>
    </location>
</feature>
<evidence type="ECO:0000313" key="2">
    <source>
        <dbReference type="EMBL" id="QDL54478.1"/>
    </source>
</evidence>
<dbReference type="EMBL" id="CP036282">
    <property type="protein sequence ID" value="QDL54478.1"/>
    <property type="molecule type" value="Genomic_DNA"/>
</dbReference>
<dbReference type="InterPro" id="IPR024096">
    <property type="entry name" value="NO_sig/Golgi_transp_ligand-bd"/>
</dbReference>
<dbReference type="AlphaFoldDB" id="A0A515EP90"/>
<dbReference type="GO" id="GO:0020037">
    <property type="term" value="F:heme binding"/>
    <property type="evidence" value="ECO:0007669"/>
    <property type="project" value="InterPro"/>
</dbReference>
<evidence type="ECO:0000313" key="3">
    <source>
        <dbReference type="Proteomes" id="UP000317365"/>
    </source>
</evidence>
<keyword evidence="3" id="KW-1185">Reference proteome</keyword>
<gene>
    <name evidence="2" type="ORF">EXZ61_10055</name>
</gene>
<dbReference type="SUPFAM" id="SSF111126">
    <property type="entry name" value="Ligand-binding domain in the NO signalling and Golgi transport"/>
    <property type="match status" value="1"/>
</dbReference>
<dbReference type="Gene3D" id="3.90.1520.10">
    <property type="entry name" value="H-NOX domain"/>
    <property type="match status" value="1"/>
</dbReference>
<dbReference type="KEGG" id="rhg:EXZ61_10055"/>
<sequence>MYGLVNRAIEQLVVSLKGENGWRGVCAHANIPSDGFVSMQAYDDDITYRLVGAVSARLGLAPEMVLEAFGEYWITYTAAEGYGSLMDAGGKHLREFLDNLNDMHGRVETVFPQLRMPQFRVQELSASEFHLHYTSTREGLAPMVLGLVKGLAKRFDQPIEITQTVFKAHVQDEDVFLVRLLDESKE</sequence>
<dbReference type="Proteomes" id="UP000317365">
    <property type="component" value="Chromosome"/>
</dbReference>
<organism evidence="2 3">
    <name type="scientific">Rhodoferax aquaticus</name>
    <dbReference type="NCBI Taxonomy" id="2527691"/>
    <lineage>
        <taxon>Bacteria</taxon>
        <taxon>Pseudomonadati</taxon>
        <taxon>Pseudomonadota</taxon>
        <taxon>Betaproteobacteria</taxon>
        <taxon>Burkholderiales</taxon>
        <taxon>Comamonadaceae</taxon>
        <taxon>Rhodoferax</taxon>
    </lineage>
</organism>
<dbReference type="PANTHER" id="PTHR45655:SF13">
    <property type="entry name" value="SOLUBLE GUANYLATE CYCLASE GCY-32-RELATED"/>
    <property type="match status" value="1"/>
</dbReference>
<reference evidence="3" key="2">
    <citation type="journal article" date="2020" name="Int. J. Syst. Evol. Microbiol.">
        <title>Genomic insights into a novel species Rhodoferax aquaticus sp. nov., isolated from freshwater.</title>
        <authorList>
            <person name="Li T."/>
            <person name="Zhuo Y."/>
            <person name="Jin C.Z."/>
            <person name="Wu X."/>
            <person name="Ko S.R."/>
            <person name="Jin F.J."/>
            <person name="Ahn C.Y."/>
            <person name="Oh H.M."/>
            <person name="Lee H.G."/>
            <person name="Jin L."/>
        </authorList>
    </citation>
    <scope>NUCLEOTIDE SEQUENCE [LARGE SCALE GENOMIC DNA]</scope>
    <source>
        <strain evidence="3">Gr-4</strain>
    </source>
</reference>
<accession>A0A515EP90</accession>
<dbReference type="InterPro" id="IPR011644">
    <property type="entry name" value="Heme_NO-bd"/>
</dbReference>
<protein>
    <submittedName>
        <fullName evidence="2">Heme NO-binding protein</fullName>
    </submittedName>
</protein>
<reference evidence="3" key="1">
    <citation type="submission" date="2019-02" db="EMBL/GenBank/DDBJ databases">
        <title>Complete genome sequence of Rhodoferax sp. Gr-4.</title>
        <authorList>
            <person name="Jin L."/>
        </authorList>
    </citation>
    <scope>NUCLEOTIDE SEQUENCE [LARGE SCALE GENOMIC DNA]</scope>
    <source>
        <strain evidence="3">Gr-4</strain>
    </source>
</reference>
<dbReference type="InterPro" id="IPR038158">
    <property type="entry name" value="H-NOX_domain_sf"/>
</dbReference>
<name>A0A515EP90_9BURK</name>
<evidence type="ECO:0000259" key="1">
    <source>
        <dbReference type="Pfam" id="PF07700"/>
    </source>
</evidence>